<evidence type="ECO:0000313" key="3">
    <source>
        <dbReference type="Proteomes" id="UP001152759"/>
    </source>
</evidence>
<feature type="region of interest" description="Disordered" evidence="1">
    <location>
        <begin position="97"/>
        <end position="117"/>
    </location>
</feature>
<feature type="region of interest" description="Disordered" evidence="1">
    <location>
        <begin position="1"/>
        <end position="52"/>
    </location>
</feature>
<evidence type="ECO:0000256" key="1">
    <source>
        <dbReference type="SAM" id="MobiDB-lite"/>
    </source>
</evidence>
<protein>
    <submittedName>
        <fullName evidence="2">Uncharacterized protein</fullName>
    </submittedName>
</protein>
<keyword evidence="3" id="KW-1185">Reference proteome</keyword>
<dbReference type="AlphaFoldDB" id="A0A9P0A722"/>
<accession>A0A9P0A722</accession>
<feature type="compositionally biased region" description="Pro residues" evidence="1">
    <location>
        <begin position="31"/>
        <end position="52"/>
    </location>
</feature>
<name>A0A9P0A722_BEMTA</name>
<reference evidence="2" key="1">
    <citation type="submission" date="2021-12" db="EMBL/GenBank/DDBJ databases">
        <authorList>
            <person name="King R."/>
        </authorList>
    </citation>
    <scope>NUCLEOTIDE SEQUENCE</scope>
</reference>
<sequence>MRRFQQGLRSRSQLQWRPGSSRRALDGTPAPYNPQPRLPPSPDLDPLRYPPPSATWEGRELFNCQAPRFIIRSRAPEPSPSPCGNVWIPGSPISVIGPRVPSPSEKTQKSKSWKVKGAWSMHGGSRAICVKLDKNNRNLHD</sequence>
<organism evidence="2 3">
    <name type="scientific">Bemisia tabaci</name>
    <name type="common">Sweetpotato whitefly</name>
    <name type="synonym">Aleurodes tabaci</name>
    <dbReference type="NCBI Taxonomy" id="7038"/>
    <lineage>
        <taxon>Eukaryota</taxon>
        <taxon>Metazoa</taxon>
        <taxon>Ecdysozoa</taxon>
        <taxon>Arthropoda</taxon>
        <taxon>Hexapoda</taxon>
        <taxon>Insecta</taxon>
        <taxon>Pterygota</taxon>
        <taxon>Neoptera</taxon>
        <taxon>Paraneoptera</taxon>
        <taxon>Hemiptera</taxon>
        <taxon>Sternorrhyncha</taxon>
        <taxon>Aleyrodoidea</taxon>
        <taxon>Aleyrodidae</taxon>
        <taxon>Aleyrodinae</taxon>
        <taxon>Bemisia</taxon>
    </lineage>
</organism>
<proteinExistence type="predicted"/>
<dbReference type="Proteomes" id="UP001152759">
    <property type="component" value="Chromosome 2"/>
</dbReference>
<gene>
    <name evidence="2" type="ORF">BEMITA_LOCUS3828</name>
</gene>
<evidence type="ECO:0000313" key="2">
    <source>
        <dbReference type="EMBL" id="CAH0384509.1"/>
    </source>
</evidence>
<dbReference type="EMBL" id="OU963863">
    <property type="protein sequence ID" value="CAH0384509.1"/>
    <property type="molecule type" value="Genomic_DNA"/>
</dbReference>